<organism evidence="1 2">
    <name type="scientific">Linum trigynum</name>
    <dbReference type="NCBI Taxonomy" id="586398"/>
    <lineage>
        <taxon>Eukaryota</taxon>
        <taxon>Viridiplantae</taxon>
        <taxon>Streptophyta</taxon>
        <taxon>Embryophyta</taxon>
        <taxon>Tracheophyta</taxon>
        <taxon>Spermatophyta</taxon>
        <taxon>Magnoliopsida</taxon>
        <taxon>eudicotyledons</taxon>
        <taxon>Gunneridae</taxon>
        <taxon>Pentapetalae</taxon>
        <taxon>rosids</taxon>
        <taxon>fabids</taxon>
        <taxon>Malpighiales</taxon>
        <taxon>Linaceae</taxon>
        <taxon>Linum</taxon>
    </lineage>
</organism>
<reference evidence="1 2" key="1">
    <citation type="submission" date="2024-04" db="EMBL/GenBank/DDBJ databases">
        <authorList>
            <person name="Fracassetti M."/>
        </authorList>
    </citation>
    <scope>NUCLEOTIDE SEQUENCE [LARGE SCALE GENOMIC DNA]</scope>
</reference>
<proteinExistence type="predicted"/>
<evidence type="ECO:0000313" key="2">
    <source>
        <dbReference type="Proteomes" id="UP001497516"/>
    </source>
</evidence>
<gene>
    <name evidence="1" type="ORF">LTRI10_LOCUS34725</name>
</gene>
<sequence length="82" mass="9403">MYGKSKEDDLTKEVKTEMSAMSKICKLKYAPPPSEPTIQATLTMNDTSDDRYVSYGGRSDATFKKRRIRGCSELDIYLRDLR</sequence>
<name>A0AAV2F7J0_9ROSI</name>
<accession>A0AAV2F7J0</accession>
<evidence type="ECO:0000313" key="1">
    <source>
        <dbReference type="EMBL" id="CAL1394206.1"/>
    </source>
</evidence>
<dbReference type="Proteomes" id="UP001497516">
    <property type="component" value="Chromosome 6"/>
</dbReference>
<protein>
    <submittedName>
        <fullName evidence="1">Uncharacterized protein</fullName>
    </submittedName>
</protein>
<dbReference type="AlphaFoldDB" id="A0AAV2F7J0"/>
<keyword evidence="2" id="KW-1185">Reference proteome</keyword>
<dbReference type="EMBL" id="OZ034819">
    <property type="protein sequence ID" value="CAL1394206.1"/>
    <property type="molecule type" value="Genomic_DNA"/>
</dbReference>